<reference evidence="2 3" key="1">
    <citation type="journal article" date="2019" name="BMC Genomics">
        <title>New insights from Opisthorchis felineus genome: update on genomics of the epidemiologically important liver flukes.</title>
        <authorList>
            <person name="Ershov N.I."/>
            <person name="Mordvinov V.A."/>
            <person name="Prokhortchouk E.B."/>
            <person name="Pakharukova M.Y."/>
            <person name="Gunbin K.V."/>
            <person name="Ustyantsev K."/>
            <person name="Genaev M.A."/>
            <person name="Blinov A.G."/>
            <person name="Mazur A."/>
            <person name="Boulygina E."/>
            <person name="Tsygankova S."/>
            <person name="Khrameeva E."/>
            <person name="Chekanov N."/>
            <person name="Fan G."/>
            <person name="Xiao A."/>
            <person name="Zhang H."/>
            <person name="Xu X."/>
            <person name="Yang H."/>
            <person name="Solovyev V."/>
            <person name="Lee S.M."/>
            <person name="Liu X."/>
            <person name="Afonnikov D.A."/>
            <person name="Skryabin K.G."/>
        </authorList>
    </citation>
    <scope>NUCLEOTIDE SEQUENCE [LARGE SCALE GENOMIC DNA]</scope>
    <source>
        <strain evidence="2">AK-0245</strain>
        <tissue evidence="2">Whole organism</tissue>
    </source>
</reference>
<dbReference type="OrthoDB" id="10341709at2759"/>
<proteinExistence type="predicted"/>
<gene>
    <name evidence="2" type="ORF">CRM22_004591</name>
</gene>
<comment type="caution">
    <text evidence="2">The sequence shown here is derived from an EMBL/GenBank/DDBJ whole genome shotgun (WGS) entry which is preliminary data.</text>
</comment>
<organism evidence="2 3">
    <name type="scientific">Opisthorchis felineus</name>
    <dbReference type="NCBI Taxonomy" id="147828"/>
    <lineage>
        <taxon>Eukaryota</taxon>
        <taxon>Metazoa</taxon>
        <taxon>Spiralia</taxon>
        <taxon>Lophotrochozoa</taxon>
        <taxon>Platyhelminthes</taxon>
        <taxon>Trematoda</taxon>
        <taxon>Digenea</taxon>
        <taxon>Opisthorchiida</taxon>
        <taxon>Opisthorchiata</taxon>
        <taxon>Opisthorchiidae</taxon>
        <taxon>Opisthorchis</taxon>
    </lineage>
</organism>
<keyword evidence="1" id="KW-0732">Signal</keyword>
<evidence type="ECO:0000313" key="2">
    <source>
        <dbReference type="EMBL" id="TGZ67806.1"/>
    </source>
</evidence>
<dbReference type="AlphaFoldDB" id="A0A4S2LWB5"/>
<evidence type="ECO:0000256" key="1">
    <source>
        <dbReference type="SAM" id="SignalP"/>
    </source>
</evidence>
<sequence length="536" mass="60170">MITRMKMKLVASFLLLSGICLAAGPAATENFVDDVDIAPYIMDLTAVKLSLTEPADAAGRSLWQQDYERVTSRQTRVQDVCDSLMPALIRLSYDCARLMACSQEPRDQIAGTSTTATLYFTPIGPAMRSSCHQQITYYISSYLRITGPRIRMEVSPSIIKAIRFELGCDWERAGGSTEEVIQTTMKTMFELRNDLFSRWFGSSNLMKAFAISCFEKQEDYNEGQFHAYFDVTNLDQENIYAHVEQLKRISSVNRSKPATETYVSNVFYIGLSLPGQSAESQVCDFRFVEEEDRPVGTNYVGHIMEVSTLTISAQEREGVKLPWQQYYESQTSMQDSLPVDPCDVVLPLIRPLQLSCTAWLVGCGPQGFYGNRINLFFRFENPVVRSACFHNVKELVVRAIENRFGEGKLTVVENENPSNVMKFRITGNWAQPSTASAGVKLPLSNILLNLRKNFYTRWNTVNRVYPVAAVNCLSITNTDDAKTVSLSVLFGMFLKNRQSADSLVEAASSLRDSEPSVTTDVPYLTTLTGLVIRQTI</sequence>
<keyword evidence="3" id="KW-1185">Reference proteome</keyword>
<feature type="signal peptide" evidence="1">
    <location>
        <begin position="1"/>
        <end position="22"/>
    </location>
</feature>
<dbReference type="Proteomes" id="UP000308267">
    <property type="component" value="Unassembled WGS sequence"/>
</dbReference>
<evidence type="ECO:0000313" key="3">
    <source>
        <dbReference type="Proteomes" id="UP000308267"/>
    </source>
</evidence>
<name>A0A4S2LWB5_OPIFE</name>
<evidence type="ECO:0008006" key="4">
    <source>
        <dbReference type="Google" id="ProtNLM"/>
    </source>
</evidence>
<dbReference type="EMBL" id="SJOL01006399">
    <property type="protein sequence ID" value="TGZ67806.1"/>
    <property type="molecule type" value="Genomic_DNA"/>
</dbReference>
<accession>A0A4S2LWB5</accession>
<feature type="chain" id="PRO_5020665964" description="SEA domain-containing protein" evidence="1">
    <location>
        <begin position="23"/>
        <end position="536"/>
    </location>
</feature>
<protein>
    <recommendedName>
        <fullName evidence="4">SEA domain-containing protein</fullName>
    </recommendedName>
</protein>